<dbReference type="PANTHER" id="PTHR40370">
    <property type="entry name" value="EXPRESSED PROTEIN"/>
    <property type="match status" value="1"/>
</dbReference>
<evidence type="ECO:0000256" key="1">
    <source>
        <dbReference type="SAM" id="MobiDB-lite"/>
    </source>
</evidence>
<dbReference type="Proteomes" id="UP000504637">
    <property type="component" value="Unplaced"/>
</dbReference>
<reference evidence="4" key="3">
    <citation type="submission" date="2025-08" db="UniProtKB">
        <authorList>
            <consortium name="RefSeq"/>
        </authorList>
    </citation>
    <scope>IDENTIFICATION</scope>
    <source>
        <strain evidence="4">CBS 342.82</strain>
    </source>
</reference>
<evidence type="ECO:0000259" key="2">
    <source>
        <dbReference type="Pfam" id="PF11274"/>
    </source>
</evidence>
<feature type="region of interest" description="Disordered" evidence="1">
    <location>
        <begin position="494"/>
        <end position="514"/>
    </location>
</feature>
<sequence>MAELHEALKNLSPISWSDIPTSEDELKTYLRTAFTAGEVICNSIPPPSEGTPFLDATPHHTTPNSANSAVEIHPSTARAPLSHPSHAALQSYWGKPLKSSPKENPHAVNIYKVSSKDRHGSWFARRSVHEGIGFNKMRAAMKAEFDASLAAESDKPGAGAIRGLAADEKLDTREITGAGTFQAWLLSAQFPGPVAARDFVAAVCTGSEALGMEFSGTKAAGSEGMAEDKEEPVVPRHFMIVSRPLQEHPEAGARSGYVRAQYESVEMIREIPLSRAGRAQLRARAVGGTSDDSSSKDNSDAKHKDSKDVGKDAEPSSSASADKTTEIADVDPELNPVEWLMVSRSDPGGGIPRFLVDRGTPETMLADVGKFLDWACKWKVEGDSEGEVIPPAPRPSTNVSSITEGEAKIQAPRSATEPVPTQGGGILSSLTNAIENSVEAYAPRSVSSLLHSRLHGASSSDDESDTSSLSISDTASFMSASSGQLHREDPLVLNDHANSSTSSLSAAGKEKLEKHEKELQKLLHKRERLNAEHAKHRAAEEAKLRRLQASASEEAAKRSARREREMEKASEKHRKAVEKLEARGRKERRRMENKEAKQREKEEKKLEEEEEEERKKNERLNGEGLTAQEVRDLRERLLQAENWRKIVEARIARAVEAGGDDEKGSSRSRISAILEGVDAEVSDEIQRTRITAPSTTTLPPMSPP</sequence>
<evidence type="ECO:0000313" key="4">
    <source>
        <dbReference type="RefSeq" id="XP_033460334.1"/>
    </source>
</evidence>
<feature type="region of interest" description="Disordered" evidence="1">
    <location>
        <begin position="684"/>
        <end position="704"/>
    </location>
</feature>
<organism evidence="4">
    <name type="scientific">Dissoconium aciculare CBS 342.82</name>
    <dbReference type="NCBI Taxonomy" id="1314786"/>
    <lineage>
        <taxon>Eukaryota</taxon>
        <taxon>Fungi</taxon>
        <taxon>Dikarya</taxon>
        <taxon>Ascomycota</taxon>
        <taxon>Pezizomycotina</taxon>
        <taxon>Dothideomycetes</taxon>
        <taxon>Dothideomycetidae</taxon>
        <taxon>Mycosphaerellales</taxon>
        <taxon>Dissoconiaceae</taxon>
        <taxon>Dissoconium</taxon>
    </lineage>
</organism>
<reference evidence="4" key="2">
    <citation type="submission" date="2020-04" db="EMBL/GenBank/DDBJ databases">
        <authorList>
            <consortium name="NCBI Genome Project"/>
        </authorList>
    </citation>
    <scope>NUCLEOTIDE SEQUENCE</scope>
    <source>
        <strain evidence="4">CBS 342.82</strain>
    </source>
</reference>
<dbReference type="GeneID" id="54365348"/>
<feature type="compositionally biased region" description="Polar residues" evidence="1">
    <location>
        <begin position="496"/>
        <end position="505"/>
    </location>
</feature>
<dbReference type="AlphaFoldDB" id="A0A6J3M5Y6"/>
<feature type="compositionally biased region" description="Basic and acidic residues" evidence="1">
    <location>
        <begin position="577"/>
        <end position="621"/>
    </location>
</feature>
<feature type="region of interest" description="Disordered" evidence="1">
    <location>
        <begin position="282"/>
        <end position="331"/>
    </location>
</feature>
<feature type="compositionally biased region" description="Low complexity" evidence="1">
    <location>
        <begin position="691"/>
        <end position="704"/>
    </location>
</feature>
<keyword evidence="3" id="KW-1185">Reference proteome</keyword>
<dbReference type="InterPro" id="IPR024500">
    <property type="entry name" value="DUF3074"/>
</dbReference>
<feature type="domain" description="DUF3074" evidence="2">
    <location>
        <begin position="122"/>
        <end position="375"/>
    </location>
</feature>
<evidence type="ECO:0000313" key="3">
    <source>
        <dbReference type="Proteomes" id="UP000504637"/>
    </source>
</evidence>
<feature type="region of interest" description="Disordered" evidence="1">
    <location>
        <begin position="530"/>
        <end position="623"/>
    </location>
</feature>
<dbReference type="InterPro" id="IPR023393">
    <property type="entry name" value="START-like_dom_sf"/>
</dbReference>
<feature type="compositionally biased region" description="Basic and acidic residues" evidence="1">
    <location>
        <begin position="554"/>
        <end position="570"/>
    </location>
</feature>
<dbReference type="Gene3D" id="3.30.530.20">
    <property type="match status" value="1"/>
</dbReference>
<dbReference type="OrthoDB" id="5403181at2759"/>
<gene>
    <name evidence="4" type="ORF">K489DRAFT_409173</name>
</gene>
<reference evidence="4" key="1">
    <citation type="submission" date="2020-01" db="EMBL/GenBank/DDBJ databases">
        <authorList>
            <consortium name="DOE Joint Genome Institute"/>
            <person name="Haridas S."/>
            <person name="Albert R."/>
            <person name="Binder M."/>
            <person name="Bloem J."/>
            <person name="Labutti K."/>
            <person name="Salamov A."/>
            <person name="Andreopoulos B."/>
            <person name="Baker S.E."/>
            <person name="Barry K."/>
            <person name="Bills G."/>
            <person name="Bluhm B.H."/>
            <person name="Cannon C."/>
            <person name="Castanera R."/>
            <person name="Culley D.E."/>
            <person name="Daum C."/>
            <person name="Ezra D."/>
            <person name="Gonzalez J.B."/>
            <person name="Henrissat B."/>
            <person name="Kuo A."/>
            <person name="Liang C."/>
            <person name="Lipzen A."/>
            <person name="Lutzoni F."/>
            <person name="Magnuson J."/>
            <person name="Mondo S."/>
            <person name="Nolan M."/>
            <person name="Ohm R."/>
            <person name="Pangilinan J."/>
            <person name="Park H.-J."/>
            <person name="Ramirez L."/>
            <person name="Alfaro M."/>
            <person name="Sun H."/>
            <person name="Tritt A."/>
            <person name="Yoshinaga Y."/>
            <person name="Zwiers L.-H."/>
            <person name="Turgeon B.G."/>
            <person name="Goodwin S.B."/>
            <person name="Spatafora J.W."/>
            <person name="Crous P.W."/>
            <person name="Grigoriev I.V."/>
        </authorList>
    </citation>
    <scope>NUCLEOTIDE SEQUENCE</scope>
    <source>
        <strain evidence="4">CBS 342.82</strain>
    </source>
</reference>
<dbReference type="PANTHER" id="PTHR40370:SF1">
    <property type="entry name" value="DUF3074 DOMAIN-CONTAINING PROTEIN"/>
    <property type="match status" value="1"/>
</dbReference>
<accession>A0A6J3M5Y6</accession>
<dbReference type="RefSeq" id="XP_033460334.1">
    <property type="nucleotide sequence ID" value="XM_033607549.1"/>
</dbReference>
<feature type="compositionally biased region" description="Basic and acidic residues" evidence="1">
    <location>
        <begin position="530"/>
        <end position="544"/>
    </location>
</feature>
<dbReference type="SUPFAM" id="SSF55961">
    <property type="entry name" value="Bet v1-like"/>
    <property type="match status" value="1"/>
</dbReference>
<name>A0A6J3M5Y6_9PEZI</name>
<proteinExistence type="predicted"/>
<feature type="compositionally biased region" description="Basic and acidic residues" evidence="1">
    <location>
        <begin position="293"/>
        <end position="314"/>
    </location>
</feature>
<dbReference type="Pfam" id="PF11274">
    <property type="entry name" value="DUF3074"/>
    <property type="match status" value="1"/>
</dbReference>
<protein>
    <recommendedName>
        <fullName evidence="2">DUF3074 domain-containing protein</fullName>
    </recommendedName>
</protein>